<reference evidence="2" key="1">
    <citation type="submission" date="2019-10" db="EMBL/GenBank/DDBJ databases">
        <title>Lacipirellula parvula gen. nov., sp. nov., representing a lineage of planctomycetes widespread in freshwater anoxic habitats, and description of the family Lacipirellulaceae.</title>
        <authorList>
            <person name="Dedysh S.N."/>
            <person name="Kulichevskaya I.S."/>
            <person name="Beletsky A.V."/>
            <person name="Rakitin A.L."/>
            <person name="Mardanov A.V."/>
            <person name="Ivanova A.A."/>
            <person name="Saltykova V.X."/>
            <person name="Rijpstra W.I.C."/>
            <person name="Sinninghe Damste J.S."/>
            <person name="Ravin N.V."/>
        </authorList>
    </citation>
    <scope>NUCLEOTIDE SEQUENCE [LARGE SCALE GENOMIC DNA]</scope>
    <source>
        <strain evidence="2">PX69</strain>
    </source>
</reference>
<dbReference type="RefSeq" id="WP_152098748.1">
    <property type="nucleotide sequence ID" value="NZ_AP021861.1"/>
</dbReference>
<dbReference type="KEGG" id="lpav:PLANPX_2466"/>
<protein>
    <recommendedName>
        <fullName evidence="3">Sialidase domain-containing protein</fullName>
    </recommendedName>
</protein>
<dbReference type="Gene3D" id="2.120.10.10">
    <property type="match status" value="1"/>
</dbReference>
<evidence type="ECO:0000313" key="2">
    <source>
        <dbReference type="Proteomes" id="UP000326837"/>
    </source>
</evidence>
<gene>
    <name evidence="1" type="ORF">PLANPX_2466</name>
</gene>
<accession>A0A5K7X7V4</accession>
<organism evidence="1 2">
    <name type="scientific">Lacipirellula parvula</name>
    <dbReference type="NCBI Taxonomy" id="2650471"/>
    <lineage>
        <taxon>Bacteria</taxon>
        <taxon>Pseudomonadati</taxon>
        <taxon>Planctomycetota</taxon>
        <taxon>Planctomycetia</taxon>
        <taxon>Pirellulales</taxon>
        <taxon>Lacipirellulaceae</taxon>
        <taxon>Lacipirellula</taxon>
    </lineage>
</organism>
<name>A0A5K7X7V4_9BACT</name>
<dbReference type="InterPro" id="IPR036278">
    <property type="entry name" value="Sialidase_sf"/>
</dbReference>
<evidence type="ECO:0000313" key="1">
    <source>
        <dbReference type="EMBL" id="BBO32854.1"/>
    </source>
</evidence>
<dbReference type="Proteomes" id="UP000326837">
    <property type="component" value="Chromosome"/>
</dbReference>
<evidence type="ECO:0008006" key="3">
    <source>
        <dbReference type="Google" id="ProtNLM"/>
    </source>
</evidence>
<keyword evidence="2" id="KW-1185">Reference proteome</keyword>
<proteinExistence type="predicted"/>
<dbReference type="AlphaFoldDB" id="A0A5K7X7V4"/>
<dbReference type="SUPFAM" id="SSF50939">
    <property type="entry name" value="Sialidases"/>
    <property type="match status" value="1"/>
</dbReference>
<dbReference type="EMBL" id="AP021861">
    <property type="protein sequence ID" value="BBO32854.1"/>
    <property type="molecule type" value="Genomic_DNA"/>
</dbReference>
<sequence length="337" mass="37806">MLTILSRVSLLIATWLLLQPVSRAEEATPQARLVSVQRIWGEAPHSAFTDLLRWRDEWICGFREGQNHVGSQGAIRILHSKDGEQWTSLSQIKHDTYDLRDASLSVTPEGKLMLVAGAAQVLDGKRQTGSLVYFSTDGANWTQPELISEMGRWMWAVTWHDNVAWGVAYPAPKGMNVSSLLNSSDGVHFKPVVEKFLADSKWPTEARIRFGRDGEALCLHRTDSKRNFAFLGAAVPPYTEWKWKELDRFIGGPNLLQLPSGEWVAAGRIHNPKPVTALVKIDRESGHVTPLLELPSGGDTSYPGLVWHEGLLWMSYYSSHEGKTQIYLAKIELPQEK</sequence>